<protein>
    <submittedName>
        <fullName evidence="2">Uncharacterized protein</fullName>
    </submittedName>
</protein>
<evidence type="ECO:0000256" key="1">
    <source>
        <dbReference type="SAM" id="MobiDB-lite"/>
    </source>
</evidence>
<feature type="region of interest" description="Disordered" evidence="1">
    <location>
        <begin position="193"/>
        <end position="214"/>
    </location>
</feature>
<organism evidence="2 3">
    <name type="scientific">Streblomastix strix</name>
    <dbReference type="NCBI Taxonomy" id="222440"/>
    <lineage>
        <taxon>Eukaryota</taxon>
        <taxon>Metamonada</taxon>
        <taxon>Preaxostyla</taxon>
        <taxon>Oxymonadida</taxon>
        <taxon>Streblomastigidae</taxon>
        <taxon>Streblomastix</taxon>
    </lineage>
</organism>
<accession>A0A5J4TSK5</accession>
<gene>
    <name evidence="2" type="ORF">EZS28_044022</name>
</gene>
<evidence type="ECO:0000313" key="3">
    <source>
        <dbReference type="Proteomes" id="UP000324800"/>
    </source>
</evidence>
<name>A0A5J4TSK5_9EUKA</name>
<comment type="caution">
    <text evidence="2">The sequence shown here is derived from an EMBL/GenBank/DDBJ whole genome shotgun (WGS) entry which is preliminary data.</text>
</comment>
<dbReference type="AlphaFoldDB" id="A0A5J4TSK5"/>
<sequence length="214" mass="24152">ILAQTVSVPQQGLITTSTSKNNNISSNSSSIQSLTDLMQPSLPHKRKRKFKGLVIFTSPSMTKKSCIGEVIYEEESTVIEELPLLIEEQLGINVDLSQHRNISSQYDPESDNVNDSGTMWKNGFIPIHSSQFNILVKDYFSNPADSLCIRTDNNIHFTDYGNSAVGFNNINMYKRARIDPNVNIQSKHDYLDGEDNDEFSDLNPVENNLQYTEQ</sequence>
<evidence type="ECO:0000313" key="2">
    <source>
        <dbReference type="EMBL" id="KAA6360451.1"/>
    </source>
</evidence>
<feature type="non-terminal residue" evidence="2">
    <location>
        <position position="1"/>
    </location>
</feature>
<reference evidence="2 3" key="1">
    <citation type="submission" date="2019-03" db="EMBL/GenBank/DDBJ databases">
        <title>Single cell metagenomics reveals metabolic interactions within the superorganism composed of flagellate Streblomastix strix and complex community of Bacteroidetes bacteria on its surface.</title>
        <authorList>
            <person name="Treitli S.C."/>
            <person name="Kolisko M."/>
            <person name="Husnik F."/>
            <person name="Keeling P."/>
            <person name="Hampl V."/>
        </authorList>
    </citation>
    <scope>NUCLEOTIDE SEQUENCE [LARGE SCALE GENOMIC DNA]</scope>
    <source>
        <strain evidence="2">ST1C</strain>
    </source>
</reference>
<feature type="compositionally biased region" description="Polar residues" evidence="1">
    <location>
        <begin position="205"/>
        <end position="214"/>
    </location>
</feature>
<dbReference type="Proteomes" id="UP000324800">
    <property type="component" value="Unassembled WGS sequence"/>
</dbReference>
<proteinExistence type="predicted"/>
<dbReference type="EMBL" id="SNRW01026926">
    <property type="protein sequence ID" value="KAA6360451.1"/>
    <property type="molecule type" value="Genomic_DNA"/>
</dbReference>